<dbReference type="Gene3D" id="1.10.10.10">
    <property type="entry name" value="Winged helix-like DNA-binding domain superfamily/Winged helix DNA-binding domain"/>
    <property type="match status" value="4"/>
</dbReference>
<evidence type="ECO:0000313" key="9">
    <source>
        <dbReference type="EMBL" id="AFJ60917.1"/>
    </source>
</evidence>
<dbReference type="KEGG" id="bqy:MUS_0871"/>
<evidence type="ECO:0000259" key="7">
    <source>
        <dbReference type="Pfam" id="PF21981"/>
    </source>
</evidence>
<feature type="domain" description="RecX first three-helical" evidence="8">
    <location>
        <begin position="86"/>
        <end position="125"/>
    </location>
</feature>
<evidence type="ECO:0000259" key="6">
    <source>
        <dbReference type="Pfam" id="PF02631"/>
    </source>
</evidence>
<evidence type="ECO:0000256" key="3">
    <source>
        <dbReference type="ARBA" id="ARBA00018111"/>
    </source>
</evidence>
<evidence type="ECO:0000256" key="1">
    <source>
        <dbReference type="ARBA" id="ARBA00004496"/>
    </source>
</evidence>
<dbReference type="InterPro" id="IPR053925">
    <property type="entry name" value="RecX_HTH_3rd"/>
</dbReference>
<evidence type="ECO:0000256" key="2">
    <source>
        <dbReference type="ARBA" id="ARBA00009695"/>
    </source>
</evidence>
<dbReference type="AlphaFoldDB" id="I2C2P3"/>
<dbReference type="InterPro" id="IPR053924">
    <property type="entry name" value="RecX_HTH_2nd"/>
</dbReference>
<dbReference type="EMBL" id="CP003332">
    <property type="protein sequence ID" value="AFJ60917.1"/>
    <property type="molecule type" value="Genomic_DNA"/>
</dbReference>
<keyword evidence="4 5" id="KW-0963">Cytoplasm</keyword>
<feature type="domain" description="RecX third three-helical" evidence="7">
    <location>
        <begin position="179"/>
        <end position="226"/>
    </location>
</feature>
<sequence>MIHILYLICQKEKRLNIGAGKETGMPFITKISTQKKNTERFNIFLDEKYAFSVDADVLVRFDLKKGKELDELDILEIQHGDDVKKAFNRAVEFLSYRMRSEKEVRDHLKKKETPDMVISEVIHKLYDYRYLNDKEFAEAYASTHKKTNGKGPDVLFRELKAKGIDDDTIKETLSAFTFDEQIQEALKHIGKILKKDKKLSTKEIRQRAQMQLQRKGFPFDVINAALEQTEYENDDEAEMEALKAHAEKAIRKYRYDGSYESGMKVKQYLFRKGFSIDDIDQFLQEEE</sequence>
<reference evidence="9 10" key="1">
    <citation type="journal article" date="2012" name="J. Biotechnol.">
        <title>Genome sequence of the plant growth promoting strain Bacillus amyloliquefaciens subsp. plantarum B9601-Y2 and expression of mersacidin and other secondary metabolites.</title>
        <authorList>
            <person name="He P."/>
            <person name="Hao K."/>
            <person name="Blom J."/>
            <person name="Ruckert C."/>
            <person name="Vater J."/>
            <person name="Mao Z."/>
            <person name="Wu Y."/>
            <person name="Hou M."/>
            <person name="He P."/>
            <person name="He Y."/>
            <person name="Borriss R."/>
        </authorList>
    </citation>
    <scope>NUCLEOTIDE SEQUENCE [LARGE SCALE GENOMIC DNA]</scope>
    <source>
        <strain evidence="9">Y2</strain>
    </source>
</reference>
<organism evidence="9 10">
    <name type="scientific">Bacillus amyloliquefaciens (strain Y2)</name>
    <name type="common">Bacillus amyloliquefaciens subsp. plantarum (strain B9601-Y2)</name>
    <dbReference type="NCBI Taxonomy" id="1155777"/>
    <lineage>
        <taxon>Bacteria</taxon>
        <taxon>Bacillati</taxon>
        <taxon>Bacillota</taxon>
        <taxon>Bacilli</taxon>
        <taxon>Bacillales</taxon>
        <taxon>Bacillaceae</taxon>
        <taxon>Bacillus</taxon>
        <taxon>Bacillus amyloliquefaciens group</taxon>
    </lineage>
</organism>
<dbReference type="InterPro" id="IPR036388">
    <property type="entry name" value="WH-like_DNA-bd_sf"/>
</dbReference>
<evidence type="ECO:0000256" key="4">
    <source>
        <dbReference type="ARBA" id="ARBA00022490"/>
    </source>
</evidence>
<dbReference type="PANTHER" id="PTHR33602">
    <property type="entry name" value="REGULATORY PROTEIN RECX FAMILY PROTEIN"/>
    <property type="match status" value="1"/>
</dbReference>
<dbReference type="Pfam" id="PF21982">
    <property type="entry name" value="RecX_HTH1"/>
    <property type="match status" value="1"/>
</dbReference>
<protein>
    <recommendedName>
        <fullName evidence="3 5">Regulatory protein RecX</fullName>
    </recommendedName>
</protein>
<dbReference type="Pfam" id="PF21981">
    <property type="entry name" value="RecX_HTH3"/>
    <property type="match status" value="2"/>
</dbReference>
<feature type="domain" description="RecX third three-helical" evidence="7">
    <location>
        <begin position="236"/>
        <end position="283"/>
    </location>
</feature>
<dbReference type="HOGENOM" id="CLU_066607_4_0_9"/>
<comment type="similarity">
    <text evidence="2 5">Belongs to the RecX family.</text>
</comment>
<evidence type="ECO:0000259" key="8">
    <source>
        <dbReference type="Pfam" id="PF21982"/>
    </source>
</evidence>
<evidence type="ECO:0000256" key="5">
    <source>
        <dbReference type="HAMAP-Rule" id="MF_01114"/>
    </source>
</evidence>
<dbReference type="InterPro" id="IPR053926">
    <property type="entry name" value="RecX_HTH_1st"/>
</dbReference>
<dbReference type="GO" id="GO:0005737">
    <property type="term" value="C:cytoplasm"/>
    <property type="evidence" value="ECO:0007669"/>
    <property type="project" value="UniProtKB-SubCell"/>
</dbReference>
<dbReference type="Proteomes" id="UP000002878">
    <property type="component" value="Chromosome"/>
</dbReference>
<dbReference type="NCBIfam" id="NF010733">
    <property type="entry name" value="PRK14135.1"/>
    <property type="match status" value="1"/>
</dbReference>
<dbReference type="GO" id="GO:0006282">
    <property type="term" value="P:regulation of DNA repair"/>
    <property type="evidence" value="ECO:0007669"/>
    <property type="project" value="UniProtKB-UniRule"/>
</dbReference>
<dbReference type="PANTHER" id="PTHR33602:SF1">
    <property type="entry name" value="REGULATORY PROTEIN RECX FAMILY PROTEIN"/>
    <property type="match status" value="1"/>
</dbReference>
<dbReference type="PATRIC" id="fig|1126211.3.peg.826"/>
<feature type="domain" description="RecX second three-helical" evidence="6">
    <location>
        <begin position="132"/>
        <end position="173"/>
    </location>
</feature>
<accession>I2C2P3</accession>
<gene>
    <name evidence="5 9" type="primary">recX</name>
    <name evidence="9" type="ORF">MUS_0871</name>
</gene>
<comment type="subcellular location">
    <subcellularLocation>
        <location evidence="1 5">Cytoplasm</location>
    </subcellularLocation>
</comment>
<name>I2C2P3_BACAY</name>
<dbReference type="Pfam" id="PF02631">
    <property type="entry name" value="RecX_HTH2"/>
    <property type="match status" value="1"/>
</dbReference>
<evidence type="ECO:0000313" key="10">
    <source>
        <dbReference type="Proteomes" id="UP000002878"/>
    </source>
</evidence>
<proteinExistence type="inferred from homology"/>
<comment type="function">
    <text evidence="5">Modulates RecA activity.</text>
</comment>
<dbReference type="InterPro" id="IPR003783">
    <property type="entry name" value="Regulatory_RecX"/>
</dbReference>
<dbReference type="HAMAP" id="MF_01114">
    <property type="entry name" value="RecX"/>
    <property type="match status" value="1"/>
</dbReference>